<dbReference type="EC" id="2.4.1.255" evidence="3"/>
<dbReference type="Gene3D" id="3.40.50.11380">
    <property type="match status" value="1"/>
</dbReference>
<dbReference type="InterPro" id="IPR051939">
    <property type="entry name" value="Glycosyltr_41/O-GlcNAc_trsf"/>
</dbReference>
<sequence length="826" mass="93667">MGAKMEFEKPVATAMPRKDVLNDQDIALLLTKAKQQIDQNEFEAAITFLNQVLNVQPDQPLAKFMLGDILTKVGATQDALPCLENAIQLAPQSIIYWHSYIRLIQTFNDSSASREAIEIARQQFNDELIFPNASESLELLYREGRYLDLDRLASHLISIKLEDGVSWRFLGISLFDQGRYIESQYAMEIAVQLLPKDAIAHFNLASLLSKQNSLGEAEKHFRQAIRLNPQLVAAYNNLGNCLRKQGKLDEAESYLRMMIRFDKDFYIARVNLVGILKEKGELEKALVEAKKALKAAPSSPDVCNALGSILHKLGKNEESLTQLRRAIELNPKFADAYNNIGSVYFREKKYDQAKPYFLKAIELDPQLGGALRCLGQISQTLDFDLTSAERYFRMALAVNQRDSEAHTSLLFMLTESAAISPEELFSQHRSFGKIHESALKQTWETDGRSKNAQRVLNVGFVSGDFNNHAVASFVGPILKNLSANSSFKLHAYYNGDTFDKVTEKLKQFFFSWAVIKHRNDHDVYELIRKDSIDILVDLSGHTSNNRLTLFAMKPAPIAVSWIGYPGTTGLGAMDYFISESSLTPIQEQSRYFTEKLCNLPSSAPFEPFELAPEISPLPSLEKDWFTFGTFNRISKINEETIAIWCRLMHEVPASKLFLGSIPTGFEQLEEFIQRFERRGIDRGRLIVFYRSSMPVYLEQYKQIDLCIDAFPYNGATTTLHGLWMGVPTLSIEGNQLVSRNGYCLMTHAGLQEMVAKDEKTFIELGVFWSKNRNALADIRKNLRSRCLASPKFQPDRIANYLASALKQMWLNWCSGMPLDAFEIPEN</sequence>
<evidence type="ECO:0000256" key="7">
    <source>
        <dbReference type="ARBA" id="ARBA00022803"/>
    </source>
</evidence>
<comment type="similarity">
    <text evidence="2">Belongs to the glycosyltransferase 41 family. O-GlcNAc transferase subfamily.</text>
</comment>
<evidence type="ECO:0000313" key="11">
    <source>
        <dbReference type="Proteomes" id="UP000627446"/>
    </source>
</evidence>
<dbReference type="Pfam" id="PF13432">
    <property type="entry name" value="TPR_16"/>
    <property type="match status" value="2"/>
</dbReference>
<keyword evidence="6" id="KW-0677">Repeat</keyword>
<dbReference type="EMBL" id="JACOFZ010000001">
    <property type="protein sequence ID" value="MBC3880293.1"/>
    <property type="molecule type" value="Genomic_DNA"/>
</dbReference>
<gene>
    <name evidence="10" type="ORF">H8K36_02810</name>
</gene>
<dbReference type="SMART" id="SM00028">
    <property type="entry name" value="TPR"/>
    <property type="match status" value="8"/>
</dbReference>
<dbReference type="PROSITE" id="PS50293">
    <property type="entry name" value="TPR_REGION"/>
    <property type="match status" value="1"/>
</dbReference>
<evidence type="ECO:0000256" key="6">
    <source>
        <dbReference type="ARBA" id="ARBA00022737"/>
    </source>
</evidence>
<dbReference type="InterPro" id="IPR029489">
    <property type="entry name" value="OGT/SEC/SPY_C"/>
</dbReference>
<evidence type="ECO:0000256" key="1">
    <source>
        <dbReference type="ARBA" id="ARBA00004922"/>
    </source>
</evidence>
<dbReference type="Pfam" id="PF13844">
    <property type="entry name" value="Glyco_transf_41"/>
    <property type="match status" value="2"/>
</dbReference>
<dbReference type="RefSeq" id="WP_186915184.1">
    <property type="nucleotide sequence ID" value="NZ_JACOFZ010000001.1"/>
</dbReference>
<dbReference type="AlphaFoldDB" id="A0A923KN61"/>
<dbReference type="PROSITE" id="PS50005">
    <property type="entry name" value="TPR"/>
    <property type="match status" value="5"/>
</dbReference>
<feature type="repeat" description="TPR" evidence="8">
    <location>
        <begin position="198"/>
        <end position="231"/>
    </location>
</feature>
<feature type="repeat" description="TPR" evidence="8">
    <location>
        <begin position="232"/>
        <end position="265"/>
    </location>
</feature>
<name>A0A923KN61_9BURK</name>
<feature type="domain" description="O-GlcNAc transferase C-terminal" evidence="9">
    <location>
        <begin position="439"/>
        <end position="601"/>
    </location>
</feature>
<dbReference type="InterPro" id="IPR019734">
    <property type="entry name" value="TPR_rpt"/>
</dbReference>
<reference evidence="10" key="1">
    <citation type="submission" date="2020-08" db="EMBL/GenBank/DDBJ databases">
        <title>Novel species isolated from subtropical streams in China.</title>
        <authorList>
            <person name="Lu H."/>
        </authorList>
    </citation>
    <scope>NUCLEOTIDE SEQUENCE</scope>
    <source>
        <strain evidence="10">LX22W</strain>
    </source>
</reference>
<keyword evidence="7 8" id="KW-0802">TPR repeat</keyword>
<evidence type="ECO:0000259" key="9">
    <source>
        <dbReference type="Pfam" id="PF13844"/>
    </source>
</evidence>
<keyword evidence="5" id="KW-0808">Transferase</keyword>
<comment type="pathway">
    <text evidence="1">Protein modification; protein glycosylation.</text>
</comment>
<keyword evidence="11" id="KW-1185">Reference proteome</keyword>
<feature type="repeat" description="TPR" evidence="8">
    <location>
        <begin position="300"/>
        <end position="333"/>
    </location>
</feature>
<evidence type="ECO:0000256" key="2">
    <source>
        <dbReference type="ARBA" id="ARBA00005386"/>
    </source>
</evidence>
<organism evidence="10 11">
    <name type="scientific">Undibacterium nitidum</name>
    <dbReference type="NCBI Taxonomy" id="2762298"/>
    <lineage>
        <taxon>Bacteria</taxon>
        <taxon>Pseudomonadati</taxon>
        <taxon>Pseudomonadota</taxon>
        <taxon>Betaproteobacteria</taxon>
        <taxon>Burkholderiales</taxon>
        <taxon>Oxalobacteraceae</taxon>
        <taxon>Undibacterium</taxon>
    </lineage>
</organism>
<dbReference type="PANTHER" id="PTHR44835:SF1">
    <property type="entry name" value="PROTEIN O-GLCNAC TRANSFERASE"/>
    <property type="match status" value="1"/>
</dbReference>
<evidence type="ECO:0000256" key="8">
    <source>
        <dbReference type="PROSITE-ProRule" id="PRU00339"/>
    </source>
</evidence>
<evidence type="ECO:0000256" key="4">
    <source>
        <dbReference type="ARBA" id="ARBA00022676"/>
    </source>
</evidence>
<evidence type="ECO:0000313" key="10">
    <source>
        <dbReference type="EMBL" id="MBC3880293.1"/>
    </source>
</evidence>
<dbReference type="SUPFAM" id="SSF48452">
    <property type="entry name" value="TPR-like"/>
    <property type="match status" value="1"/>
</dbReference>
<evidence type="ECO:0000256" key="5">
    <source>
        <dbReference type="ARBA" id="ARBA00022679"/>
    </source>
</evidence>
<dbReference type="Gene3D" id="1.25.40.10">
    <property type="entry name" value="Tetratricopeptide repeat domain"/>
    <property type="match status" value="4"/>
</dbReference>
<feature type="domain" description="O-GlcNAc transferase C-terminal" evidence="9">
    <location>
        <begin position="621"/>
        <end position="794"/>
    </location>
</feature>
<accession>A0A923KN61</accession>
<dbReference type="PANTHER" id="PTHR44835">
    <property type="entry name" value="UDP-N-ACETYLGLUCOSAMINE--PEPTIDE N-ACETYLGLUCOSAMINYLTRANSFERASE SPINDLY-RELATED"/>
    <property type="match status" value="1"/>
</dbReference>
<proteinExistence type="inferred from homology"/>
<dbReference type="Proteomes" id="UP000627446">
    <property type="component" value="Unassembled WGS sequence"/>
</dbReference>
<dbReference type="Gene3D" id="3.40.50.2000">
    <property type="entry name" value="Glycogen Phosphorylase B"/>
    <property type="match status" value="1"/>
</dbReference>
<protein>
    <recommendedName>
        <fullName evidence="3">protein O-GlcNAc transferase</fullName>
        <ecNumber evidence="3">2.4.1.255</ecNumber>
    </recommendedName>
</protein>
<dbReference type="InterPro" id="IPR011990">
    <property type="entry name" value="TPR-like_helical_dom_sf"/>
</dbReference>
<comment type="caution">
    <text evidence="10">The sequence shown here is derived from an EMBL/GenBank/DDBJ whole genome shotgun (WGS) entry which is preliminary data.</text>
</comment>
<dbReference type="Pfam" id="PF13414">
    <property type="entry name" value="TPR_11"/>
    <property type="match status" value="1"/>
</dbReference>
<evidence type="ECO:0000256" key="3">
    <source>
        <dbReference type="ARBA" id="ARBA00011970"/>
    </source>
</evidence>
<keyword evidence="4" id="KW-0328">Glycosyltransferase</keyword>
<feature type="repeat" description="TPR" evidence="8">
    <location>
        <begin position="60"/>
        <end position="93"/>
    </location>
</feature>
<feature type="repeat" description="TPR" evidence="8">
    <location>
        <begin position="334"/>
        <end position="367"/>
    </location>
</feature>
<dbReference type="GO" id="GO:0097363">
    <property type="term" value="F:protein O-acetylglucosaminyltransferase activity"/>
    <property type="evidence" value="ECO:0007669"/>
    <property type="project" value="UniProtKB-EC"/>
</dbReference>